<accession>A0ACC3DRQ5</accession>
<dbReference type="EMBL" id="JAWDJW010001299">
    <property type="protein sequence ID" value="KAK3079205.1"/>
    <property type="molecule type" value="Genomic_DNA"/>
</dbReference>
<evidence type="ECO:0000313" key="2">
    <source>
        <dbReference type="Proteomes" id="UP001186974"/>
    </source>
</evidence>
<reference evidence="1" key="1">
    <citation type="submission" date="2024-09" db="EMBL/GenBank/DDBJ databases">
        <title>Black Yeasts Isolated from many extreme environments.</title>
        <authorList>
            <person name="Coleine C."/>
            <person name="Stajich J.E."/>
            <person name="Selbmann L."/>
        </authorList>
    </citation>
    <scope>NUCLEOTIDE SEQUENCE</scope>
    <source>
        <strain evidence="1">CCFEE 5737</strain>
    </source>
</reference>
<protein>
    <submittedName>
        <fullName evidence="1">Uncharacterized protein</fullName>
    </submittedName>
</protein>
<proteinExistence type="predicted"/>
<keyword evidence="2" id="KW-1185">Reference proteome</keyword>
<gene>
    <name evidence="1" type="ORF">LTS18_005466</name>
</gene>
<name>A0ACC3DRQ5_9PEZI</name>
<sequence length="348" mass="39087">MPADLEIDFKSWISVLKDISRSEETKTVPTSPISTAAPVTKTEVRRTHFLGLPKEIRNRVYRYAVIDEYFVVVPTNALHNILTPDVAPCHQNKPALFFTCRQIYKDASPIFHSQNEFIFLDPAFGSSPGNSGSAIEICLRFLASCPAPALAKIRSLSIYDQNTSIEMAASTECLLTVWSPLCRIISKWMKLDHLSIAIPRHIRQSHESTYLPAQLQWIKDLQSISNLRSFTVWLTDDGYGDLDLTMPLLAYTTRDGWTGTFARIIATHGSDAEGCRCSSDHVTRAISSSVEAFTRSIAFLDWFNVHGGPSQRNWECEEVGRRETWYYSLPVAGRSVAPLIQSQALKVI</sequence>
<evidence type="ECO:0000313" key="1">
    <source>
        <dbReference type="EMBL" id="KAK3079205.1"/>
    </source>
</evidence>
<organism evidence="1 2">
    <name type="scientific">Coniosporium uncinatum</name>
    <dbReference type="NCBI Taxonomy" id="93489"/>
    <lineage>
        <taxon>Eukaryota</taxon>
        <taxon>Fungi</taxon>
        <taxon>Dikarya</taxon>
        <taxon>Ascomycota</taxon>
        <taxon>Pezizomycotina</taxon>
        <taxon>Dothideomycetes</taxon>
        <taxon>Dothideomycetes incertae sedis</taxon>
        <taxon>Coniosporium</taxon>
    </lineage>
</organism>
<dbReference type="Proteomes" id="UP001186974">
    <property type="component" value="Unassembled WGS sequence"/>
</dbReference>
<comment type="caution">
    <text evidence="1">The sequence shown here is derived from an EMBL/GenBank/DDBJ whole genome shotgun (WGS) entry which is preliminary data.</text>
</comment>